<evidence type="ECO:0000313" key="2">
    <source>
        <dbReference type="Proteomes" id="UP000709336"/>
    </source>
</evidence>
<organism evidence="1 2">
    <name type="scientific">Alteromonas ponticola</name>
    <dbReference type="NCBI Taxonomy" id="2720613"/>
    <lineage>
        <taxon>Bacteria</taxon>
        <taxon>Pseudomonadati</taxon>
        <taxon>Pseudomonadota</taxon>
        <taxon>Gammaproteobacteria</taxon>
        <taxon>Alteromonadales</taxon>
        <taxon>Alteromonadaceae</taxon>
        <taxon>Alteromonas/Salinimonas group</taxon>
        <taxon>Alteromonas</taxon>
    </lineage>
</organism>
<proteinExistence type="predicted"/>
<dbReference type="Proteomes" id="UP000709336">
    <property type="component" value="Unassembled WGS sequence"/>
</dbReference>
<comment type="caution">
    <text evidence="1">The sequence shown here is derived from an EMBL/GenBank/DDBJ whole genome shotgun (WGS) entry which is preliminary data.</text>
</comment>
<sequence>MRYLTLAVASSLALSGCWLDDDDDNAVEIPPPFNTAPVAESESFITQTDTLITDNLSASDADGDELTFELGDEAANGTVEIAADGSFSYLPNAEFTGSDSFTFKVSDGDATAEGQIDITVEVLQVSFVDFFDRAFNQAPTDKPLSVNGREFTEDATDSSFDEYLMD</sequence>
<keyword evidence="2" id="KW-1185">Reference proteome</keyword>
<name>A0ABX1R515_9ALTE</name>
<dbReference type="Gene3D" id="2.60.40.3440">
    <property type="match status" value="1"/>
</dbReference>
<dbReference type="Pfam" id="PF17963">
    <property type="entry name" value="Big_9"/>
    <property type="match status" value="1"/>
</dbReference>
<gene>
    <name evidence="1" type="ORF">HCJ96_16005</name>
</gene>
<dbReference type="EMBL" id="JAATNW010000010">
    <property type="protein sequence ID" value="NMH61535.1"/>
    <property type="molecule type" value="Genomic_DNA"/>
</dbReference>
<dbReference type="PROSITE" id="PS51257">
    <property type="entry name" value="PROKAR_LIPOPROTEIN"/>
    <property type="match status" value="1"/>
</dbReference>
<dbReference type="RefSeq" id="WP_169212095.1">
    <property type="nucleotide sequence ID" value="NZ_JAATNW010000010.1"/>
</dbReference>
<evidence type="ECO:0000313" key="1">
    <source>
        <dbReference type="EMBL" id="NMH61535.1"/>
    </source>
</evidence>
<protein>
    <submittedName>
        <fullName evidence="1">Cadherin-like domain-containing protein</fullName>
    </submittedName>
</protein>
<reference evidence="1 2" key="1">
    <citation type="submission" date="2020-03" db="EMBL/GenBank/DDBJ databases">
        <title>Alteromonas ponticola sp. nov., isolated from seawater.</title>
        <authorList>
            <person name="Yoon J.-H."/>
            <person name="Kim Y.-O."/>
        </authorList>
    </citation>
    <scope>NUCLEOTIDE SEQUENCE [LARGE SCALE GENOMIC DNA]</scope>
    <source>
        <strain evidence="1 2">MYP5</strain>
    </source>
</reference>
<accession>A0ABX1R515</accession>